<dbReference type="PROSITE" id="PS00843">
    <property type="entry name" value="DALA_DALA_LIGASE_1"/>
    <property type="match status" value="1"/>
</dbReference>
<keyword evidence="12" id="KW-0479">Metal-binding</keyword>
<keyword evidence="9 10" id="KW-0961">Cell wall biogenesis/degradation</keyword>
<dbReference type="SUPFAM" id="SSF56059">
    <property type="entry name" value="Glutathione synthetase ATP-binding domain-like"/>
    <property type="match status" value="1"/>
</dbReference>
<comment type="subcellular location">
    <subcellularLocation>
        <location evidence="1 10">Cytoplasm</location>
    </subcellularLocation>
</comment>
<dbReference type="EMBL" id="FUKR01000048">
    <property type="protein sequence ID" value="SJN33638.1"/>
    <property type="molecule type" value="Genomic_DNA"/>
</dbReference>
<comment type="pathway">
    <text evidence="10">Cell wall biogenesis; peptidoglycan biosynthesis.</text>
</comment>
<evidence type="ECO:0000259" key="15">
    <source>
        <dbReference type="PROSITE" id="PS50975"/>
    </source>
</evidence>
<comment type="similarity">
    <text evidence="2 10">Belongs to the D-alanine--D-alanine ligase family.</text>
</comment>
<dbReference type="GO" id="GO:0005737">
    <property type="term" value="C:cytoplasm"/>
    <property type="evidence" value="ECO:0007669"/>
    <property type="project" value="UniProtKB-SubCell"/>
</dbReference>
<comment type="catalytic activity">
    <reaction evidence="10">
        <text>2 D-alanine + ATP = D-alanyl-D-alanine + ADP + phosphate + H(+)</text>
        <dbReference type="Rhea" id="RHEA:11224"/>
        <dbReference type="ChEBI" id="CHEBI:15378"/>
        <dbReference type="ChEBI" id="CHEBI:30616"/>
        <dbReference type="ChEBI" id="CHEBI:43474"/>
        <dbReference type="ChEBI" id="CHEBI:57416"/>
        <dbReference type="ChEBI" id="CHEBI:57822"/>
        <dbReference type="ChEBI" id="CHEBI:456216"/>
        <dbReference type="EC" id="6.3.2.4"/>
    </reaction>
</comment>
<dbReference type="HAMAP" id="MF_00047">
    <property type="entry name" value="Dala_Dala_lig"/>
    <property type="match status" value="1"/>
</dbReference>
<dbReference type="RefSeq" id="WP_087137247.1">
    <property type="nucleotide sequence ID" value="NZ_FUKR01000048.1"/>
</dbReference>
<evidence type="ECO:0000256" key="5">
    <source>
        <dbReference type="ARBA" id="ARBA00022741"/>
    </source>
</evidence>
<feature type="binding site" evidence="12">
    <location>
        <position position="314"/>
    </location>
    <ligand>
        <name>Mg(2+)</name>
        <dbReference type="ChEBI" id="CHEBI:18420"/>
        <label>2</label>
    </ligand>
</feature>
<comment type="cofactor">
    <cofactor evidence="12">
        <name>Mg(2+)</name>
        <dbReference type="ChEBI" id="CHEBI:18420"/>
    </cofactor>
    <cofactor evidence="12">
        <name>Mn(2+)</name>
        <dbReference type="ChEBI" id="CHEBI:29035"/>
    </cofactor>
    <text evidence="12">Binds 2 magnesium or manganese ions per subunit.</text>
</comment>
<feature type="domain" description="ATP-grasp" evidence="15">
    <location>
        <begin position="140"/>
        <end position="347"/>
    </location>
</feature>
<dbReference type="GO" id="GO:0071555">
    <property type="term" value="P:cell wall organization"/>
    <property type="evidence" value="ECO:0007669"/>
    <property type="project" value="UniProtKB-KW"/>
</dbReference>
<dbReference type="Gene3D" id="3.30.470.20">
    <property type="entry name" value="ATP-grasp fold, B domain"/>
    <property type="match status" value="1"/>
</dbReference>
<dbReference type="SUPFAM" id="SSF52440">
    <property type="entry name" value="PreATP-grasp domain"/>
    <property type="match status" value="1"/>
</dbReference>
<feature type="region of interest" description="Disordered" evidence="14">
    <location>
        <begin position="1"/>
        <end position="38"/>
    </location>
</feature>
<dbReference type="InterPro" id="IPR011761">
    <property type="entry name" value="ATP-grasp"/>
</dbReference>
<evidence type="ECO:0000256" key="14">
    <source>
        <dbReference type="SAM" id="MobiDB-lite"/>
    </source>
</evidence>
<dbReference type="Gene3D" id="3.30.1490.20">
    <property type="entry name" value="ATP-grasp fold, A domain"/>
    <property type="match status" value="1"/>
</dbReference>
<dbReference type="EC" id="6.3.2.4" evidence="10"/>
<dbReference type="InterPro" id="IPR016185">
    <property type="entry name" value="PreATP-grasp_dom_sf"/>
</dbReference>
<dbReference type="InterPro" id="IPR011095">
    <property type="entry name" value="Dala_Dala_lig_C"/>
</dbReference>
<keyword evidence="6 13" id="KW-0067">ATP-binding</keyword>
<dbReference type="GO" id="GO:0009252">
    <property type="term" value="P:peptidoglycan biosynthetic process"/>
    <property type="evidence" value="ECO:0007669"/>
    <property type="project" value="UniProtKB-UniRule"/>
</dbReference>
<feature type="active site" evidence="11">
    <location>
        <position position="325"/>
    </location>
</feature>
<evidence type="ECO:0000313" key="16">
    <source>
        <dbReference type="EMBL" id="SJN33638.1"/>
    </source>
</evidence>
<feature type="binding site" evidence="12">
    <location>
        <position position="314"/>
    </location>
    <ligand>
        <name>Mg(2+)</name>
        <dbReference type="ChEBI" id="CHEBI:18420"/>
        <label>1</label>
    </ligand>
</feature>
<evidence type="ECO:0000256" key="6">
    <source>
        <dbReference type="ARBA" id="ARBA00022840"/>
    </source>
</evidence>
<reference evidence="17" key="1">
    <citation type="submission" date="2017-02" db="EMBL/GenBank/DDBJ databases">
        <authorList>
            <person name="Dridi B."/>
        </authorList>
    </citation>
    <scope>NUCLEOTIDE SEQUENCE [LARGE SCALE GENOMIC DNA]</scope>
    <source>
        <strain evidence="17">EB411</strain>
    </source>
</reference>
<dbReference type="PANTHER" id="PTHR23132">
    <property type="entry name" value="D-ALANINE--D-ALANINE LIGASE"/>
    <property type="match status" value="1"/>
</dbReference>
<feature type="binding site" evidence="12">
    <location>
        <position position="301"/>
    </location>
    <ligand>
        <name>Mg(2+)</name>
        <dbReference type="ChEBI" id="CHEBI:18420"/>
        <label>1</label>
    </ligand>
</feature>
<evidence type="ECO:0000256" key="2">
    <source>
        <dbReference type="ARBA" id="ARBA00010871"/>
    </source>
</evidence>
<evidence type="ECO:0000256" key="9">
    <source>
        <dbReference type="ARBA" id="ARBA00023316"/>
    </source>
</evidence>
<feature type="compositionally biased region" description="Low complexity" evidence="14">
    <location>
        <begin position="14"/>
        <end position="38"/>
    </location>
</feature>
<dbReference type="InterPro" id="IPR000291">
    <property type="entry name" value="D-Ala_lig_Van_CS"/>
</dbReference>
<dbReference type="UniPathway" id="UPA00219"/>
<feature type="active site" evidence="11">
    <location>
        <position position="54"/>
    </location>
</feature>
<dbReference type="PROSITE" id="PS50975">
    <property type="entry name" value="ATP_GRASP"/>
    <property type="match status" value="1"/>
</dbReference>
<dbReference type="AlphaFoldDB" id="A0A1R4JNQ5"/>
<name>A0A1R4JNQ5_9MICO</name>
<gene>
    <name evidence="10" type="primary">ddl</name>
    <name evidence="16" type="ORF">FM119_08540</name>
</gene>
<organism evidence="16 17">
    <name type="scientific">Mycetocola reblochoni REB411</name>
    <dbReference type="NCBI Taxonomy" id="1255698"/>
    <lineage>
        <taxon>Bacteria</taxon>
        <taxon>Bacillati</taxon>
        <taxon>Actinomycetota</taxon>
        <taxon>Actinomycetes</taxon>
        <taxon>Micrococcales</taxon>
        <taxon>Microbacteriaceae</taxon>
        <taxon>Mycetocola</taxon>
    </lineage>
</organism>
<keyword evidence="12" id="KW-0464">Manganese</keyword>
<evidence type="ECO:0000313" key="17">
    <source>
        <dbReference type="Proteomes" id="UP000196778"/>
    </source>
</evidence>
<accession>A0A1R4JNQ5</accession>
<comment type="function">
    <text evidence="10">Cell wall formation.</text>
</comment>
<evidence type="ECO:0000256" key="1">
    <source>
        <dbReference type="ARBA" id="ARBA00004496"/>
    </source>
</evidence>
<dbReference type="Gene3D" id="3.40.50.20">
    <property type="match status" value="1"/>
</dbReference>
<dbReference type="Proteomes" id="UP000196778">
    <property type="component" value="Unassembled WGS sequence"/>
</dbReference>
<dbReference type="PANTHER" id="PTHR23132:SF23">
    <property type="entry name" value="D-ALANINE--D-ALANINE LIGASE B"/>
    <property type="match status" value="1"/>
</dbReference>
<keyword evidence="17" id="KW-1185">Reference proteome</keyword>
<sequence>MTSTTSPGDRTENSVVTPDPVSATPATDAASDPDAASTERPLTVVVLAGGISHERDVSLRSGRRVTELLQRAGHSARLEEPSGELLTASPDQRPDVYWVSLHGASGEDGTLQALLDLSGVSYVGTPAGAAALAWSKPTAKAIVARAGLATPEWVTLSRASFRELGANQVLAAVGSGFGVPAVVKPEHGGSAQGITIVTDEAFLPRAMVDAYTYSDNALIERHISGTELAITVVDTGDGPVALPPVEVAPVTGLYSFEARYNAGETVFYTPARCDDDVLDRAADAAVRIHDLLGMRELSRIDMIVDDAGTPWFLEANMLPGTTETSLMPLAIRAAGIAEADLYADLARAALRRG</sequence>
<evidence type="ECO:0000256" key="12">
    <source>
        <dbReference type="PIRSR" id="PIRSR039102-3"/>
    </source>
</evidence>
<dbReference type="GO" id="GO:0008716">
    <property type="term" value="F:D-alanine-D-alanine ligase activity"/>
    <property type="evidence" value="ECO:0007669"/>
    <property type="project" value="UniProtKB-UniRule"/>
</dbReference>
<evidence type="ECO:0000256" key="11">
    <source>
        <dbReference type="PIRSR" id="PIRSR039102-1"/>
    </source>
</evidence>
<feature type="active site" evidence="11">
    <location>
        <position position="190"/>
    </location>
</feature>
<proteinExistence type="inferred from homology"/>
<dbReference type="OrthoDB" id="9813261at2"/>
<dbReference type="PIRSF" id="PIRSF039102">
    <property type="entry name" value="Ddl/VanB"/>
    <property type="match status" value="1"/>
</dbReference>
<keyword evidence="4 10" id="KW-0436">Ligase</keyword>
<dbReference type="InterPro" id="IPR013815">
    <property type="entry name" value="ATP_grasp_subdomain_1"/>
</dbReference>
<dbReference type="GO" id="GO:0008360">
    <property type="term" value="P:regulation of cell shape"/>
    <property type="evidence" value="ECO:0007669"/>
    <property type="project" value="UniProtKB-KW"/>
</dbReference>
<evidence type="ECO:0000256" key="4">
    <source>
        <dbReference type="ARBA" id="ARBA00022598"/>
    </source>
</evidence>
<feature type="binding site" evidence="12">
    <location>
        <position position="316"/>
    </location>
    <ligand>
        <name>Mg(2+)</name>
        <dbReference type="ChEBI" id="CHEBI:18420"/>
        <label>2</label>
    </ligand>
</feature>
<keyword evidence="12" id="KW-0460">Magnesium</keyword>
<dbReference type="InterPro" id="IPR005905">
    <property type="entry name" value="D_ala_D_ala"/>
</dbReference>
<keyword evidence="3 10" id="KW-0963">Cytoplasm</keyword>
<evidence type="ECO:0000256" key="7">
    <source>
        <dbReference type="ARBA" id="ARBA00022960"/>
    </source>
</evidence>
<keyword evidence="7 10" id="KW-0133">Cell shape</keyword>
<keyword evidence="8 10" id="KW-0573">Peptidoglycan synthesis</keyword>
<evidence type="ECO:0000256" key="10">
    <source>
        <dbReference type="HAMAP-Rule" id="MF_00047"/>
    </source>
</evidence>
<dbReference type="Pfam" id="PF07478">
    <property type="entry name" value="Dala_Dala_lig_C"/>
    <property type="match status" value="1"/>
</dbReference>
<dbReference type="GO" id="GO:0005524">
    <property type="term" value="F:ATP binding"/>
    <property type="evidence" value="ECO:0007669"/>
    <property type="project" value="UniProtKB-UniRule"/>
</dbReference>
<protein>
    <recommendedName>
        <fullName evidence="10">D-alanine--D-alanine ligase</fullName>
        <ecNumber evidence="10">6.3.2.4</ecNumber>
    </recommendedName>
    <alternativeName>
        <fullName evidence="10">D-Ala-D-Ala ligase</fullName>
    </alternativeName>
    <alternativeName>
        <fullName evidence="10">D-alanylalanine synthetase</fullName>
    </alternativeName>
</protein>
<evidence type="ECO:0000256" key="8">
    <source>
        <dbReference type="ARBA" id="ARBA00022984"/>
    </source>
</evidence>
<dbReference type="GO" id="GO:0046872">
    <property type="term" value="F:metal ion binding"/>
    <property type="evidence" value="ECO:0007669"/>
    <property type="project" value="UniProtKB-KW"/>
</dbReference>
<evidence type="ECO:0000256" key="3">
    <source>
        <dbReference type="ARBA" id="ARBA00022490"/>
    </source>
</evidence>
<evidence type="ECO:0000256" key="13">
    <source>
        <dbReference type="PROSITE-ProRule" id="PRU00409"/>
    </source>
</evidence>
<keyword evidence="5 13" id="KW-0547">Nucleotide-binding</keyword>